<evidence type="ECO:0000259" key="3">
    <source>
        <dbReference type="Pfam" id="PF01648"/>
    </source>
</evidence>
<protein>
    <submittedName>
        <fullName evidence="5">4'-phosphopantetheinyl transferase superfamily protein</fullName>
    </submittedName>
</protein>
<feature type="domain" description="4'-phosphopantetheinyl transferase" evidence="3">
    <location>
        <begin position="104"/>
        <end position="166"/>
    </location>
</feature>
<dbReference type="Pfam" id="PF22624">
    <property type="entry name" value="AASDHPPT_N"/>
    <property type="match status" value="1"/>
</dbReference>
<dbReference type="InterPro" id="IPR050559">
    <property type="entry name" value="P-Pant_transferase_sf"/>
</dbReference>
<dbReference type="Pfam" id="PF01648">
    <property type="entry name" value="ACPS"/>
    <property type="match status" value="1"/>
</dbReference>
<organism evidence="5 6">
    <name type="scientific">Pseudonocardia xishanensis</name>
    <dbReference type="NCBI Taxonomy" id="630995"/>
    <lineage>
        <taxon>Bacteria</taxon>
        <taxon>Bacillati</taxon>
        <taxon>Actinomycetota</taxon>
        <taxon>Actinomycetes</taxon>
        <taxon>Pseudonocardiales</taxon>
        <taxon>Pseudonocardiaceae</taxon>
        <taxon>Pseudonocardia</taxon>
    </lineage>
</organism>
<dbReference type="PANTHER" id="PTHR12215">
    <property type="entry name" value="PHOSPHOPANTETHEINE TRANSFERASE"/>
    <property type="match status" value="1"/>
</dbReference>
<evidence type="ECO:0000313" key="6">
    <source>
        <dbReference type="Proteomes" id="UP001501598"/>
    </source>
</evidence>
<comment type="caution">
    <text evidence="5">The sequence shown here is derived from an EMBL/GenBank/DDBJ whole genome shotgun (WGS) entry which is preliminary data.</text>
</comment>
<sequence length="225" mass="23603">MVDVWWARPVSPTEAPGLVGLLDAHEQERLHRFRRSADQARYLAAHALARLVLASRLGGDPAALTIDRTCRCGKPHGKPTVPGVEFSLTHSGDRVGVAVSAAGPVGLDVEEHRDLGDLDGLAGHALSPTEHRPADGPAFLRVWTRKEALLKATGEGLSSPMNAITLAGSRVVTWTDGPAEVWLVDLEAGPAHPAAVAGLGPEAPEVRTHDGDALLAAPLGRPGSR</sequence>
<gene>
    <name evidence="5" type="ORF">GCM10023175_48560</name>
</gene>
<dbReference type="Proteomes" id="UP001501598">
    <property type="component" value="Unassembled WGS sequence"/>
</dbReference>
<accession>A0ABP8RY91</accession>
<proteinExistence type="inferred from homology"/>
<dbReference type="Gene3D" id="3.90.470.20">
    <property type="entry name" value="4'-phosphopantetheinyl transferase domain"/>
    <property type="match status" value="2"/>
</dbReference>
<evidence type="ECO:0000313" key="5">
    <source>
        <dbReference type="EMBL" id="GAA4553201.1"/>
    </source>
</evidence>
<evidence type="ECO:0000256" key="1">
    <source>
        <dbReference type="ARBA" id="ARBA00010990"/>
    </source>
</evidence>
<feature type="domain" description="4'-phosphopantetheinyl transferase N-terminal" evidence="4">
    <location>
        <begin position="18"/>
        <end position="99"/>
    </location>
</feature>
<dbReference type="EMBL" id="BAABGT010000075">
    <property type="protein sequence ID" value="GAA4553201.1"/>
    <property type="molecule type" value="Genomic_DNA"/>
</dbReference>
<dbReference type="GO" id="GO:0016740">
    <property type="term" value="F:transferase activity"/>
    <property type="evidence" value="ECO:0007669"/>
    <property type="project" value="UniProtKB-KW"/>
</dbReference>
<dbReference type="InterPro" id="IPR055066">
    <property type="entry name" value="AASDHPPT_N"/>
</dbReference>
<keyword evidence="2 5" id="KW-0808">Transferase</keyword>
<name>A0ABP8RY91_9PSEU</name>
<dbReference type="PANTHER" id="PTHR12215:SF10">
    <property type="entry name" value="L-AMINOADIPATE-SEMIALDEHYDE DEHYDROGENASE-PHOSPHOPANTETHEINYL TRANSFERASE"/>
    <property type="match status" value="1"/>
</dbReference>
<keyword evidence="6" id="KW-1185">Reference proteome</keyword>
<evidence type="ECO:0000259" key="4">
    <source>
        <dbReference type="Pfam" id="PF22624"/>
    </source>
</evidence>
<comment type="similarity">
    <text evidence="1">Belongs to the P-Pant transferase superfamily. Gsp/Sfp/HetI/AcpT family.</text>
</comment>
<dbReference type="InterPro" id="IPR037143">
    <property type="entry name" value="4-PPantetheinyl_Trfase_dom_sf"/>
</dbReference>
<dbReference type="SUPFAM" id="SSF56214">
    <property type="entry name" value="4'-phosphopantetheinyl transferase"/>
    <property type="match status" value="2"/>
</dbReference>
<reference evidence="6" key="1">
    <citation type="journal article" date="2019" name="Int. J. Syst. Evol. Microbiol.">
        <title>The Global Catalogue of Microorganisms (GCM) 10K type strain sequencing project: providing services to taxonomists for standard genome sequencing and annotation.</title>
        <authorList>
            <consortium name="The Broad Institute Genomics Platform"/>
            <consortium name="The Broad Institute Genome Sequencing Center for Infectious Disease"/>
            <person name="Wu L."/>
            <person name="Ma J."/>
        </authorList>
    </citation>
    <scope>NUCLEOTIDE SEQUENCE [LARGE SCALE GENOMIC DNA]</scope>
    <source>
        <strain evidence="6">JCM 17906</strain>
    </source>
</reference>
<dbReference type="RefSeq" id="WP_345422941.1">
    <property type="nucleotide sequence ID" value="NZ_BAABGT010000075.1"/>
</dbReference>
<dbReference type="InterPro" id="IPR008278">
    <property type="entry name" value="4-PPantetheinyl_Trfase_dom"/>
</dbReference>
<evidence type="ECO:0000256" key="2">
    <source>
        <dbReference type="ARBA" id="ARBA00022679"/>
    </source>
</evidence>